<feature type="region of interest" description="Disordered" evidence="1">
    <location>
        <begin position="44"/>
        <end position="77"/>
    </location>
</feature>
<gene>
    <name evidence="2" type="ORF">G7K_2743-t1</name>
</gene>
<comment type="caution">
    <text evidence="2">The sequence shown here is derived from an EMBL/GenBank/DDBJ whole genome shotgun (WGS) entry which is preliminary data.</text>
</comment>
<dbReference type="Proteomes" id="UP000033140">
    <property type="component" value="Unassembled WGS sequence"/>
</dbReference>
<sequence>MKVFDVCAQRCDIRFGQFVVQTHQGHRPRTKGHIRVKLMTDNKEKKENEHHNRPIGYNRHQGTLRKPANVTPPVKSTDLPTSPFSVLIYVPLTCPS</sequence>
<evidence type="ECO:0000256" key="1">
    <source>
        <dbReference type="SAM" id="MobiDB-lite"/>
    </source>
</evidence>
<name>A0A0E9NGN6_SAICN</name>
<dbReference type="EMBL" id="BACD03000015">
    <property type="protein sequence ID" value="GAO48570.1"/>
    <property type="molecule type" value="Genomic_DNA"/>
</dbReference>
<keyword evidence="3" id="KW-1185">Reference proteome</keyword>
<protein>
    <submittedName>
        <fullName evidence="2">Uncharacterized protein</fullName>
    </submittedName>
</protein>
<reference evidence="2 3" key="3">
    <citation type="journal article" date="2015" name="Genome Announc.">
        <title>Draft Genome Sequence of the Archiascomycetous Yeast Saitoella complicata.</title>
        <authorList>
            <person name="Yamauchi K."/>
            <person name="Kondo S."/>
            <person name="Hamamoto M."/>
            <person name="Takahashi Y."/>
            <person name="Ogura Y."/>
            <person name="Hayashi T."/>
            <person name="Nishida H."/>
        </authorList>
    </citation>
    <scope>NUCLEOTIDE SEQUENCE [LARGE SCALE GENOMIC DNA]</scope>
    <source>
        <strain evidence="2 3">NRRL Y-17804</strain>
    </source>
</reference>
<accession>A0A0E9NGN6</accession>
<evidence type="ECO:0000313" key="2">
    <source>
        <dbReference type="EMBL" id="GAO48570.1"/>
    </source>
</evidence>
<reference evidence="2 3" key="2">
    <citation type="journal article" date="2014" name="J. Gen. Appl. Microbiol.">
        <title>The early diverging ascomycetous budding yeast Saitoella complicata has three histone deacetylases belonging to the Clr6, Hos2, and Rpd3 lineages.</title>
        <authorList>
            <person name="Nishida H."/>
            <person name="Matsumoto T."/>
            <person name="Kondo S."/>
            <person name="Hamamoto M."/>
            <person name="Yoshikawa H."/>
        </authorList>
    </citation>
    <scope>NUCLEOTIDE SEQUENCE [LARGE SCALE GENOMIC DNA]</scope>
    <source>
        <strain evidence="2 3">NRRL Y-17804</strain>
    </source>
</reference>
<proteinExistence type="predicted"/>
<dbReference type="AlphaFoldDB" id="A0A0E9NGN6"/>
<evidence type="ECO:0000313" key="3">
    <source>
        <dbReference type="Proteomes" id="UP000033140"/>
    </source>
</evidence>
<organism evidence="2 3">
    <name type="scientific">Saitoella complicata (strain BCRC 22490 / CBS 7301 / JCM 7358 / NBRC 10748 / NRRL Y-17804)</name>
    <dbReference type="NCBI Taxonomy" id="698492"/>
    <lineage>
        <taxon>Eukaryota</taxon>
        <taxon>Fungi</taxon>
        <taxon>Dikarya</taxon>
        <taxon>Ascomycota</taxon>
        <taxon>Taphrinomycotina</taxon>
        <taxon>Taphrinomycotina incertae sedis</taxon>
        <taxon>Saitoella</taxon>
    </lineage>
</organism>
<reference evidence="2 3" key="1">
    <citation type="journal article" date="2011" name="J. Gen. Appl. Microbiol.">
        <title>Draft genome sequencing of the enigmatic yeast Saitoella complicata.</title>
        <authorList>
            <person name="Nishida H."/>
            <person name="Hamamoto M."/>
            <person name="Sugiyama J."/>
        </authorList>
    </citation>
    <scope>NUCLEOTIDE SEQUENCE [LARGE SCALE GENOMIC DNA]</scope>
    <source>
        <strain evidence="2 3">NRRL Y-17804</strain>
    </source>
</reference>